<gene>
    <name evidence="1" type="ORF">BLNAU_995</name>
</gene>
<proteinExistence type="predicted"/>
<dbReference type="EMBL" id="JARBJD010000004">
    <property type="protein sequence ID" value="KAK2963918.1"/>
    <property type="molecule type" value="Genomic_DNA"/>
</dbReference>
<keyword evidence="2" id="KW-1185">Reference proteome</keyword>
<protein>
    <submittedName>
        <fullName evidence="1">Uncharacterized protein</fullName>
    </submittedName>
</protein>
<accession>A0ABQ9YJI4</accession>
<comment type="caution">
    <text evidence="1">The sequence shown here is derived from an EMBL/GenBank/DDBJ whole genome shotgun (WGS) entry which is preliminary data.</text>
</comment>
<sequence length="259" mass="28858">MNVTDNKFTRISSGVINMKGGNLTLTSSSFSDTSASLDLFPSFHRNVHCSDDGQIAVFSIPNGGDGSKDHPSAWMSTEECVLRGEDAPVDSHLFVPTLSKSSLSTREKKADHFDVQIEGKTLIPCGLFLEVFEVSKEKEEGEWAQFELSQSSCTSFTETSIAFKLPLSKLTSLDPNLEWRGRLVFGNDQFTADTFLVQASSKERLAQSVKENMKWAILNQNLHASPFRLEVEDLPEILPVHRSSHYRHHKGSFSPSNFI</sequence>
<dbReference type="Proteomes" id="UP001281761">
    <property type="component" value="Unassembled WGS sequence"/>
</dbReference>
<organism evidence="1 2">
    <name type="scientific">Blattamonas nauphoetae</name>
    <dbReference type="NCBI Taxonomy" id="2049346"/>
    <lineage>
        <taxon>Eukaryota</taxon>
        <taxon>Metamonada</taxon>
        <taxon>Preaxostyla</taxon>
        <taxon>Oxymonadida</taxon>
        <taxon>Blattamonas</taxon>
    </lineage>
</organism>
<evidence type="ECO:0000313" key="2">
    <source>
        <dbReference type="Proteomes" id="UP001281761"/>
    </source>
</evidence>
<evidence type="ECO:0000313" key="1">
    <source>
        <dbReference type="EMBL" id="KAK2963918.1"/>
    </source>
</evidence>
<reference evidence="1 2" key="1">
    <citation type="journal article" date="2022" name="bioRxiv">
        <title>Genomics of Preaxostyla Flagellates Illuminates Evolutionary Transitions and the Path Towards Mitochondrial Loss.</title>
        <authorList>
            <person name="Novak L.V.F."/>
            <person name="Treitli S.C."/>
            <person name="Pyrih J."/>
            <person name="Halakuc P."/>
            <person name="Pipaliya S.V."/>
            <person name="Vacek V."/>
            <person name="Brzon O."/>
            <person name="Soukal P."/>
            <person name="Eme L."/>
            <person name="Dacks J.B."/>
            <person name="Karnkowska A."/>
            <person name="Elias M."/>
            <person name="Hampl V."/>
        </authorList>
    </citation>
    <scope>NUCLEOTIDE SEQUENCE [LARGE SCALE GENOMIC DNA]</scope>
    <source>
        <strain evidence="1">NAU3</strain>
        <tissue evidence="1">Gut</tissue>
    </source>
</reference>
<name>A0ABQ9YJI4_9EUKA</name>